<feature type="domain" description="Hemerythrin-like" evidence="2">
    <location>
        <begin position="65"/>
        <end position="184"/>
    </location>
</feature>
<dbReference type="AlphaFoldDB" id="S3CC62"/>
<dbReference type="eggNOG" id="ENOG502SHZ8">
    <property type="taxonomic scope" value="Eukaryota"/>
</dbReference>
<evidence type="ECO:0000256" key="1">
    <source>
        <dbReference type="SAM" id="SignalP"/>
    </source>
</evidence>
<dbReference type="STRING" id="1262450.S3CC62"/>
<dbReference type="InterPro" id="IPR012312">
    <property type="entry name" value="Hemerythrin-like"/>
</dbReference>
<sequence>MNLVTALFTPLLHLLVVLASASSIMASSPASPWADTPLSLIHTPQLASGKTDIFTTGATHMCLLHNAIFRGYNSIALQAAHVDDGQDKADFIGYCLTWFKLVKSHHDDEEDNLFPKIQALLKDDTVWEETHKEHASFLDGLTEFHDYLASLVSPLDFDGAVLLEIMASFEKPFANHFRNEITTIAALADHPNAPRADTPEEAEAAAMFKAWGKATVSKAGMLDAVPFFLLNHDRSSGFEDGRWSAWPPMPAPIRWGLVNLAGAWNSGWWQFASCDSAGQPQTLYALRPGVGKETKQEL</sequence>
<proteinExistence type="predicted"/>
<evidence type="ECO:0000313" key="3">
    <source>
        <dbReference type="EMBL" id="EPE09561.1"/>
    </source>
</evidence>
<dbReference type="Gene3D" id="1.20.120.520">
    <property type="entry name" value="nmb1532 protein domain like"/>
    <property type="match status" value="1"/>
</dbReference>
<dbReference type="OMA" id="YSQTWFK"/>
<feature type="signal peptide" evidence="1">
    <location>
        <begin position="1"/>
        <end position="21"/>
    </location>
</feature>
<feature type="chain" id="PRO_5004518584" evidence="1">
    <location>
        <begin position="22"/>
        <end position="298"/>
    </location>
</feature>
<dbReference type="OrthoDB" id="58416at2759"/>
<keyword evidence="1" id="KW-0732">Signal</keyword>
<dbReference type="PANTHER" id="PTHR38048:SF2">
    <property type="entry name" value="HEMERYTHRIN-LIKE DOMAIN-CONTAINING PROTEIN"/>
    <property type="match status" value="1"/>
</dbReference>
<gene>
    <name evidence="3" type="ORF">F503_07337</name>
</gene>
<dbReference type="EMBL" id="KE148147">
    <property type="protein sequence ID" value="EPE09561.1"/>
    <property type="molecule type" value="Genomic_DNA"/>
</dbReference>
<dbReference type="HOGENOM" id="CLU_066708_0_0_1"/>
<organism evidence="3 4">
    <name type="scientific">Ophiostoma piceae (strain UAMH 11346)</name>
    <name type="common">Sap stain fungus</name>
    <dbReference type="NCBI Taxonomy" id="1262450"/>
    <lineage>
        <taxon>Eukaryota</taxon>
        <taxon>Fungi</taxon>
        <taxon>Dikarya</taxon>
        <taxon>Ascomycota</taxon>
        <taxon>Pezizomycotina</taxon>
        <taxon>Sordariomycetes</taxon>
        <taxon>Sordariomycetidae</taxon>
        <taxon>Ophiostomatales</taxon>
        <taxon>Ophiostomataceae</taxon>
        <taxon>Ophiostoma</taxon>
    </lineage>
</organism>
<dbReference type="PANTHER" id="PTHR38048">
    <property type="entry name" value="EXPRESSED PROTEIN"/>
    <property type="match status" value="1"/>
</dbReference>
<name>S3CC62_OPHP1</name>
<accession>S3CC62</accession>
<evidence type="ECO:0000313" key="4">
    <source>
        <dbReference type="Proteomes" id="UP000016923"/>
    </source>
</evidence>
<dbReference type="InterPro" id="IPR053206">
    <property type="entry name" value="Dimeric_xanthone_biosynth"/>
</dbReference>
<dbReference type="VEuPathDB" id="FungiDB:F503_07337"/>
<evidence type="ECO:0000259" key="2">
    <source>
        <dbReference type="Pfam" id="PF01814"/>
    </source>
</evidence>
<reference evidence="3 4" key="1">
    <citation type="journal article" date="2013" name="BMC Genomics">
        <title>The genome and transcriptome of the pine saprophyte Ophiostoma piceae, and a comparison with the bark beetle-associated pine pathogen Grosmannia clavigera.</title>
        <authorList>
            <person name="Haridas S."/>
            <person name="Wang Y."/>
            <person name="Lim L."/>
            <person name="Massoumi Alamouti S."/>
            <person name="Jackman S."/>
            <person name="Docking R."/>
            <person name="Robertson G."/>
            <person name="Birol I."/>
            <person name="Bohlmann J."/>
            <person name="Breuil C."/>
        </authorList>
    </citation>
    <scope>NUCLEOTIDE SEQUENCE [LARGE SCALE GENOMIC DNA]</scope>
    <source>
        <strain evidence="3 4">UAMH 11346</strain>
    </source>
</reference>
<keyword evidence="4" id="KW-1185">Reference proteome</keyword>
<dbReference type="Proteomes" id="UP000016923">
    <property type="component" value="Unassembled WGS sequence"/>
</dbReference>
<protein>
    <submittedName>
        <fullName evidence="3">Hemerythrin hhe cation binding domain-containing protein</fullName>
    </submittedName>
</protein>
<dbReference type="Pfam" id="PF01814">
    <property type="entry name" value="Hemerythrin"/>
    <property type="match status" value="1"/>
</dbReference>